<evidence type="ECO:0000313" key="2">
    <source>
        <dbReference type="Proteomes" id="UP001246858"/>
    </source>
</evidence>
<gene>
    <name evidence="1" type="ORF">J2X78_005005</name>
</gene>
<sequence>MKRISTKLVVLTFLCFLFTNVAQAQDITVKGVVSDETDKLPLPGVSVLVKGTRTGTTTDASGRYAISAPANATLVFSYLGYLSREISVNNQADLNISLASSSQELEQVVVVGYGTQKKKDLTGSVAQVKGEELTRQPVQTATQALQGKIAGVQIISSGEPNTSPTVRLRGTGTMLGGANPLYVVDGVFTEDIKNINNADILSVDVLKDASASAIYGMRAANGVILITTKKGKAGENVFTYDGNIGFREANNLVDMAGSNQYTGYLNEANKYYGSGSDLITPSMLTGANTDWYDAILQKGLITTQNLSLSGGSDKVTYFLSAGLLSDEGIQKGNKYDRFTLRVNNEYTLTKKLKFSNMLSYTNGKAKGAQLDAFGNAYRAAPIIASKVGDLYGNTSLFGNVSNPLLSLDKVNNTARQNRIQGNFALDYKPIEGLTLRSAMGLDLDYLKSTDYGYRYLPDGSTFLVPGGNQSRANSTLKLTKNDTFRWIWDNTATYTKTIEKHNFTLLAGVTAEGYKFNEFVGNARDIPANQDQWYLDAGSAGTQSVANTGDKYNRYSYLTRLNYGYDSRYLLTASFRADATSKFGKMSQWEYFPSLGLAWNISNESFMTDQKVFSNLKIRGSYGQMGNDNIKSSLYIPIAIINRPYPIDGAPIQGIRFEDTVDNLLRWEITTGYDAGLDFGFLNNRLSGTIDYYHKKTDNALIYVGIPAILGDPDGKALTNASTISNKGLELSLGWADELNESFKYGISGNIAYNKNTIEKLNGGQPLFGDNIANYQITKSDNGQAIGSYFLLEKIGIFQNQAQIDASAQKDARAGDIIYRDISGPNGTPDGKIDNNDRAYFGSYQPKFTYGLNGNLSYKNFDLNFGFFGTQGGKIYNAKKAARGVSQLTDNVEASVVKNRWTPNNPNNNVPRATIGALPASTYFVEKGDYLRLNNLTVGYTLPKALLKKAHISNVRFFLTAQNLFTITSYSGFTPELQPSIPGAKEENANLNQGVDLNSYPSTRTFAFGVNVGF</sequence>
<reference evidence="1" key="1">
    <citation type="submission" date="2023-07" db="EMBL/GenBank/DDBJ databases">
        <title>Sorghum-associated microbial communities from plants grown in Nebraska, USA.</title>
        <authorList>
            <person name="Schachtman D."/>
        </authorList>
    </citation>
    <scope>NUCLEOTIDE SEQUENCE</scope>
    <source>
        <strain evidence="1">2697</strain>
    </source>
</reference>
<accession>A0ACC6L4W9</accession>
<keyword evidence="2" id="KW-1185">Reference proteome</keyword>
<dbReference type="Proteomes" id="UP001246858">
    <property type="component" value="Unassembled WGS sequence"/>
</dbReference>
<name>A0ACC6L4W9_9SPHI</name>
<evidence type="ECO:0000313" key="1">
    <source>
        <dbReference type="EMBL" id="MDR6786412.1"/>
    </source>
</evidence>
<comment type="caution">
    <text evidence="1">The sequence shown here is derived from an EMBL/GenBank/DDBJ whole genome shotgun (WGS) entry which is preliminary data.</text>
</comment>
<organism evidence="1 2">
    <name type="scientific">Pedobacter africanus</name>
    <dbReference type="NCBI Taxonomy" id="151894"/>
    <lineage>
        <taxon>Bacteria</taxon>
        <taxon>Pseudomonadati</taxon>
        <taxon>Bacteroidota</taxon>
        <taxon>Sphingobacteriia</taxon>
        <taxon>Sphingobacteriales</taxon>
        <taxon>Sphingobacteriaceae</taxon>
        <taxon>Pedobacter</taxon>
    </lineage>
</organism>
<dbReference type="EMBL" id="JAVDTF010000006">
    <property type="protein sequence ID" value="MDR6786412.1"/>
    <property type="molecule type" value="Genomic_DNA"/>
</dbReference>
<proteinExistence type="predicted"/>
<protein>
    <submittedName>
        <fullName evidence="1">TonB-linked SusC/RagA family outer membrane protein</fullName>
    </submittedName>
</protein>